<dbReference type="GO" id="GO:0008270">
    <property type="term" value="F:zinc ion binding"/>
    <property type="evidence" value="ECO:0007669"/>
    <property type="project" value="UniProtKB-KW"/>
</dbReference>
<dbReference type="InterPro" id="IPR013083">
    <property type="entry name" value="Znf_RING/FYVE/PHD"/>
</dbReference>
<evidence type="ECO:0000256" key="4">
    <source>
        <dbReference type="SAM" id="MobiDB-lite"/>
    </source>
</evidence>
<proteinExistence type="predicted"/>
<dbReference type="InterPro" id="IPR001478">
    <property type="entry name" value="PDZ"/>
</dbReference>
<dbReference type="InterPro" id="IPR036034">
    <property type="entry name" value="PDZ_sf"/>
</dbReference>
<evidence type="ECO:0000313" key="7">
    <source>
        <dbReference type="Proteomes" id="UP000075903"/>
    </source>
</evidence>
<feature type="region of interest" description="Disordered" evidence="4">
    <location>
        <begin position="68"/>
        <end position="100"/>
    </location>
</feature>
<dbReference type="PANTHER" id="PTHR45877:SF2">
    <property type="entry name" value="E3 UBIQUITIN-PROTEIN LIGASE SINA-RELATED"/>
    <property type="match status" value="1"/>
</dbReference>
<evidence type="ECO:0000313" key="6">
    <source>
        <dbReference type="EnsemblMetazoa" id="AMEM003359-PA"/>
    </source>
</evidence>
<dbReference type="SUPFAM" id="SSF57850">
    <property type="entry name" value="RING/U-box"/>
    <property type="match status" value="1"/>
</dbReference>
<protein>
    <recommendedName>
        <fullName evidence="5">PDZ domain-containing protein</fullName>
    </recommendedName>
</protein>
<dbReference type="GO" id="GO:0043161">
    <property type="term" value="P:proteasome-mediated ubiquitin-dependent protein catabolic process"/>
    <property type="evidence" value="ECO:0007669"/>
    <property type="project" value="TreeGrafter"/>
</dbReference>
<dbReference type="AlphaFoldDB" id="A0A182UTH6"/>
<evidence type="ECO:0000256" key="1">
    <source>
        <dbReference type="ARBA" id="ARBA00022723"/>
    </source>
</evidence>
<keyword evidence="2" id="KW-0863">Zinc-finger</keyword>
<dbReference type="SMART" id="SM00228">
    <property type="entry name" value="PDZ"/>
    <property type="match status" value="1"/>
</dbReference>
<accession>A0A182UTH6</accession>
<dbReference type="PROSITE" id="PS50106">
    <property type="entry name" value="PDZ"/>
    <property type="match status" value="1"/>
</dbReference>
<evidence type="ECO:0000256" key="2">
    <source>
        <dbReference type="ARBA" id="ARBA00022771"/>
    </source>
</evidence>
<feature type="region of interest" description="Disordered" evidence="4">
    <location>
        <begin position="307"/>
        <end position="330"/>
    </location>
</feature>
<sequence>MRPVTVIRGEICVRVCAQCNVISVASISFVSIYRKLRARVCLSKDASAREEKSTKTMVETQVVVQSNLEPKPGTGGIDAEQQGGGVTTTTNATSATTATDDHYDPSVRILHIPKQTDGSCGFHLTRSKWDPYPWVSGVDADSPAEVTGLKVGDCVLEVNNEDVLGMRIAEVAGMVRAKADIVTLLLWSTGMEPACNPESLCCGPMPINLERLTASMQTIVAALECPVCFDTIPPPVFQCQNGHLVCSRCRVRAERCAICRERYTVGRSLLAEQVYQSITEAFNLREGTDGKLRERLFGARCTRQPKRASSCDRKKSPYGSDSHLVPSGRPIHSHTHKFLARIMGKASSVDNLSKHGGGGQHMQPPDVVGDLQGSKGKSLSLSTSEIFKRDNSVSVLRCPSANRLAPELSGSYNSLAIRRPTSSMSCNVSVESLSSIPENGIQLTVPVRSHSYHCPCGEYCADLIAAPELQDHVTVHHRTPVISFGTASAEISLPPRTPVDNACLLLLLDGHKFWLKLISDTSTIGDIFLSALLEGSPEQSKNYALEVIVRKAGFDHILGKELISRSEVYSMVDKSWNDLVNSKSGVFYTGVCIRATFSPETEILLKVSIKRLADL</sequence>
<dbReference type="InterPro" id="IPR041489">
    <property type="entry name" value="PDZ_6"/>
</dbReference>
<dbReference type="VEuPathDB" id="VectorBase:AMEM21_016002"/>
<dbReference type="VEuPathDB" id="VectorBase:AMEM003359"/>
<organism evidence="6 7">
    <name type="scientific">Anopheles merus</name>
    <name type="common">Mosquito</name>
    <dbReference type="NCBI Taxonomy" id="30066"/>
    <lineage>
        <taxon>Eukaryota</taxon>
        <taxon>Metazoa</taxon>
        <taxon>Ecdysozoa</taxon>
        <taxon>Arthropoda</taxon>
        <taxon>Hexapoda</taxon>
        <taxon>Insecta</taxon>
        <taxon>Pterygota</taxon>
        <taxon>Neoptera</taxon>
        <taxon>Endopterygota</taxon>
        <taxon>Diptera</taxon>
        <taxon>Nematocera</taxon>
        <taxon>Culicoidea</taxon>
        <taxon>Culicidae</taxon>
        <taxon>Anophelinae</taxon>
        <taxon>Anopheles</taxon>
    </lineage>
</organism>
<dbReference type="PANTHER" id="PTHR45877">
    <property type="entry name" value="E3 UBIQUITIN-PROTEIN LIGASE SIAH2"/>
    <property type="match status" value="1"/>
</dbReference>
<name>A0A182UTH6_ANOME</name>
<keyword evidence="1" id="KW-0479">Metal-binding</keyword>
<keyword evidence="3" id="KW-0862">Zinc</keyword>
<reference evidence="6" key="1">
    <citation type="submission" date="2020-05" db="UniProtKB">
        <authorList>
            <consortium name="EnsemblMetazoa"/>
        </authorList>
    </citation>
    <scope>IDENTIFICATION</scope>
    <source>
        <strain evidence="6">MAF</strain>
    </source>
</reference>
<dbReference type="EnsemblMetazoa" id="AMEM003359-RA">
    <property type="protein sequence ID" value="AMEM003359-PA"/>
    <property type="gene ID" value="AMEM003359"/>
</dbReference>
<dbReference type="GO" id="GO:0061630">
    <property type="term" value="F:ubiquitin protein ligase activity"/>
    <property type="evidence" value="ECO:0007669"/>
    <property type="project" value="TreeGrafter"/>
</dbReference>
<dbReference type="InterPro" id="IPR004162">
    <property type="entry name" value="SINA-like_animal"/>
</dbReference>
<dbReference type="InterPro" id="IPR049548">
    <property type="entry name" value="Sina-like_RING"/>
</dbReference>
<dbReference type="Gene3D" id="3.30.40.10">
    <property type="entry name" value="Zinc/RING finger domain, C3HC4 (zinc finger)"/>
    <property type="match status" value="1"/>
</dbReference>
<evidence type="ECO:0000256" key="3">
    <source>
        <dbReference type="ARBA" id="ARBA00022833"/>
    </source>
</evidence>
<dbReference type="STRING" id="30066.A0A182UTH6"/>
<dbReference type="Gene3D" id="2.30.42.10">
    <property type="match status" value="1"/>
</dbReference>
<dbReference type="Proteomes" id="UP000075903">
    <property type="component" value="Unassembled WGS sequence"/>
</dbReference>
<dbReference type="SUPFAM" id="SSF50156">
    <property type="entry name" value="PDZ domain-like"/>
    <property type="match status" value="1"/>
</dbReference>
<dbReference type="GO" id="GO:0031624">
    <property type="term" value="F:ubiquitin conjugating enzyme binding"/>
    <property type="evidence" value="ECO:0007669"/>
    <property type="project" value="TreeGrafter"/>
</dbReference>
<feature type="compositionally biased region" description="Low complexity" evidence="4">
    <location>
        <begin position="87"/>
        <end position="98"/>
    </location>
</feature>
<dbReference type="CDD" id="cd16571">
    <property type="entry name" value="RING-HC_SIAHs"/>
    <property type="match status" value="1"/>
</dbReference>
<keyword evidence="7" id="KW-1185">Reference proteome</keyword>
<dbReference type="Pfam" id="PF17820">
    <property type="entry name" value="PDZ_6"/>
    <property type="match status" value="1"/>
</dbReference>
<evidence type="ECO:0000259" key="5">
    <source>
        <dbReference type="PROSITE" id="PS50106"/>
    </source>
</evidence>
<dbReference type="Pfam" id="PF21362">
    <property type="entry name" value="Sina_RING"/>
    <property type="match status" value="1"/>
</dbReference>
<feature type="domain" description="PDZ" evidence="5">
    <location>
        <begin position="109"/>
        <end position="190"/>
    </location>
</feature>
<dbReference type="GO" id="GO:0005737">
    <property type="term" value="C:cytoplasm"/>
    <property type="evidence" value="ECO:0007669"/>
    <property type="project" value="TreeGrafter"/>
</dbReference>